<dbReference type="GO" id="GO:0016853">
    <property type="term" value="F:isomerase activity"/>
    <property type="evidence" value="ECO:0007669"/>
    <property type="project" value="UniProtKB-KW"/>
</dbReference>
<dbReference type="PROSITE" id="PS50198">
    <property type="entry name" value="PPIC_PPIASE_2"/>
    <property type="match status" value="1"/>
</dbReference>
<evidence type="ECO:0000259" key="2">
    <source>
        <dbReference type="PROSITE" id="PS50198"/>
    </source>
</evidence>
<dbReference type="EMBL" id="JAAVJR010001478">
    <property type="protein sequence ID" value="NJW55729.1"/>
    <property type="molecule type" value="Genomic_DNA"/>
</dbReference>
<proteinExistence type="predicted"/>
<dbReference type="InterPro" id="IPR046357">
    <property type="entry name" value="PPIase_dom_sf"/>
</dbReference>
<keyword evidence="4" id="KW-1185">Reference proteome</keyword>
<evidence type="ECO:0000256" key="1">
    <source>
        <dbReference type="PROSITE-ProRule" id="PRU00278"/>
    </source>
</evidence>
<keyword evidence="1 3" id="KW-0413">Isomerase</keyword>
<dbReference type="InterPro" id="IPR000297">
    <property type="entry name" value="PPIase_PpiC"/>
</dbReference>
<feature type="non-terminal residue" evidence="3">
    <location>
        <position position="101"/>
    </location>
</feature>
<dbReference type="Pfam" id="PF13616">
    <property type="entry name" value="Rotamase_3"/>
    <property type="match status" value="1"/>
</dbReference>
<dbReference type="RefSeq" id="WP_209310224.1">
    <property type="nucleotide sequence ID" value="NZ_JAAVJR010001478.1"/>
</dbReference>
<protein>
    <submittedName>
        <fullName evidence="3">Peptidylprolyl isomerase</fullName>
    </submittedName>
</protein>
<dbReference type="Proteomes" id="UP000703674">
    <property type="component" value="Unassembled WGS sequence"/>
</dbReference>
<name>A0ABX1D5P4_9FLAO</name>
<comment type="caution">
    <text evidence="3">The sequence shown here is derived from an EMBL/GenBank/DDBJ whole genome shotgun (WGS) entry which is preliminary data.</text>
</comment>
<accession>A0ABX1D5P4</accession>
<dbReference type="InterPro" id="IPR050245">
    <property type="entry name" value="PrsA_foldase"/>
</dbReference>
<gene>
    <name evidence="3" type="ORF">HC175_22705</name>
</gene>
<dbReference type="Gene3D" id="3.10.50.40">
    <property type="match status" value="1"/>
</dbReference>
<feature type="domain" description="PpiC" evidence="2">
    <location>
        <begin position="1"/>
        <end position="49"/>
    </location>
</feature>
<dbReference type="SUPFAM" id="SSF54534">
    <property type="entry name" value="FKBP-like"/>
    <property type="match status" value="1"/>
</dbReference>
<dbReference type="PANTHER" id="PTHR47245:SF2">
    <property type="entry name" value="PEPTIDYL-PROLYL CIS-TRANS ISOMERASE HP_0175-RELATED"/>
    <property type="match status" value="1"/>
</dbReference>
<sequence>SNKEEGGDLGWFSPGMMVPAFNDFVFRNNEGTIGVVETQFGYHVINIQEQTEREKAVKLATISRAIEPSEKSMNDLFAEVTNFELKAKEGDFEQLAKSNGK</sequence>
<organism evidence="3 4">
    <name type="scientific">Salinimicrobium oceani</name>
    <dbReference type="NCBI Taxonomy" id="2722702"/>
    <lineage>
        <taxon>Bacteria</taxon>
        <taxon>Pseudomonadati</taxon>
        <taxon>Bacteroidota</taxon>
        <taxon>Flavobacteriia</taxon>
        <taxon>Flavobacteriales</taxon>
        <taxon>Flavobacteriaceae</taxon>
        <taxon>Salinimicrobium</taxon>
    </lineage>
</organism>
<evidence type="ECO:0000313" key="3">
    <source>
        <dbReference type="EMBL" id="NJW55729.1"/>
    </source>
</evidence>
<evidence type="ECO:0000313" key="4">
    <source>
        <dbReference type="Proteomes" id="UP000703674"/>
    </source>
</evidence>
<keyword evidence="1" id="KW-0697">Rotamase</keyword>
<feature type="non-terminal residue" evidence="3">
    <location>
        <position position="1"/>
    </location>
</feature>
<dbReference type="PANTHER" id="PTHR47245">
    <property type="entry name" value="PEPTIDYLPROLYL ISOMERASE"/>
    <property type="match status" value="1"/>
</dbReference>
<reference evidence="3 4" key="1">
    <citation type="submission" date="2020-03" db="EMBL/GenBank/DDBJ databases">
        <title>Salinimicrobium sp. nov, isolated from SCS.</title>
        <authorList>
            <person name="Cao W.R."/>
        </authorList>
    </citation>
    <scope>NUCLEOTIDE SEQUENCE [LARGE SCALE GENOMIC DNA]</scope>
    <source>
        <strain evidence="4">J15B91</strain>
    </source>
</reference>